<accession>A0AAD7BIJ3</accession>
<dbReference type="EMBL" id="JARKIF010000015">
    <property type="protein sequence ID" value="KAJ7622043.1"/>
    <property type="molecule type" value="Genomic_DNA"/>
</dbReference>
<comment type="caution">
    <text evidence="1">The sequence shown here is derived from an EMBL/GenBank/DDBJ whole genome shotgun (WGS) entry which is preliminary data.</text>
</comment>
<name>A0AAD7BIJ3_9AGAR</name>
<gene>
    <name evidence="1" type="ORF">FB45DRAFT_1090613</name>
</gene>
<keyword evidence="2" id="KW-1185">Reference proteome</keyword>
<dbReference type="AlphaFoldDB" id="A0AAD7BIJ3"/>
<organism evidence="1 2">
    <name type="scientific">Roridomyces roridus</name>
    <dbReference type="NCBI Taxonomy" id="1738132"/>
    <lineage>
        <taxon>Eukaryota</taxon>
        <taxon>Fungi</taxon>
        <taxon>Dikarya</taxon>
        <taxon>Basidiomycota</taxon>
        <taxon>Agaricomycotina</taxon>
        <taxon>Agaricomycetes</taxon>
        <taxon>Agaricomycetidae</taxon>
        <taxon>Agaricales</taxon>
        <taxon>Marasmiineae</taxon>
        <taxon>Mycenaceae</taxon>
        <taxon>Roridomyces</taxon>
    </lineage>
</organism>
<protein>
    <submittedName>
        <fullName evidence="1">Uncharacterized protein</fullName>
    </submittedName>
</protein>
<dbReference type="Proteomes" id="UP001221142">
    <property type="component" value="Unassembled WGS sequence"/>
</dbReference>
<evidence type="ECO:0000313" key="2">
    <source>
        <dbReference type="Proteomes" id="UP001221142"/>
    </source>
</evidence>
<proteinExistence type="predicted"/>
<reference evidence="1" key="1">
    <citation type="submission" date="2023-03" db="EMBL/GenBank/DDBJ databases">
        <title>Massive genome expansion in bonnet fungi (Mycena s.s.) driven by repeated elements and novel gene families across ecological guilds.</title>
        <authorList>
            <consortium name="Lawrence Berkeley National Laboratory"/>
            <person name="Harder C.B."/>
            <person name="Miyauchi S."/>
            <person name="Viragh M."/>
            <person name="Kuo A."/>
            <person name="Thoen E."/>
            <person name="Andreopoulos B."/>
            <person name="Lu D."/>
            <person name="Skrede I."/>
            <person name="Drula E."/>
            <person name="Henrissat B."/>
            <person name="Morin E."/>
            <person name="Kohler A."/>
            <person name="Barry K."/>
            <person name="LaButti K."/>
            <person name="Morin E."/>
            <person name="Salamov A."/>
            <person name="Lipzen A."/>
            <person name="Mereny Z."/>
            <person name="Hegedus B."/>
            <person name="Baldrian P."/>
            <person name="Stursova M."/>
            <person name="Weitz H."/>
            <person name="Taylor A."/>
            <person name="Grigoriev I.V."/>
            <person name="Nagy L.G."/>
            <person name="Martin F."/>
            <person name="Kauserud H."/>
        </authorList>
    </citation>
    <scope>NUCLEOTIDE SEQUENCE</scope>
    <source>
        <strain evidence="1">9284</strain>
    </source>
</reference>
<evidence type="ECO:0000313" key="1">
    <source>
        <dbReference type="EMBL" id="KAJ7622043.1"/>
    </source>
</evidence>
<sequence>MDEQTHLDSAIMKIATEGAASGSPTFAGAFFPQAQNVHVAGGTFTSRVDIHQPMSSQPFRDGRRGYPTDILNPDFLEFKQIARWEIDLLREISLGPGVPVTRSGGTRRMFSAKIHNTESEKAVVLYEGEKAQEYVVSVVFTNSDGIAIRTYFKSSGVQFLPQMCFQGEVDLLPYKDYLTLRRPSFMQEVYLRGCWNTEPFVPSTVAPPRFTIWVRRSSGALCLEMESSSGYISAPSLFPDWHNLEDARLKPHGALVQLDRNDPTWDATAIECFAIAELHQTVSGNLRKGRFFWARRAQIPRTNSI</sequence>